<proteinExistence type="predicted"/>
<reference evidence="1" key="1">
    <citation type="submission" date="2018-06" db="EMBL/GenBank/DDBJ databases">
        <authorList>
            <person name="Zhirakovskaya E."/>
        </authorList>
    </citation>
    <scope>NUCLEOTIDE SEQUENCE</scope>
</reference>
<evidence type="ECO:0000313" key="1">
    <source>
        <dbReference type="EMBL" id="VAW97682.1"/>
    </source>
</evidence>
<name>A0A3B1ACQ2_9ZZZZ</name>
<evidence type="ECO:0008006" key="2">
    <source>
        <dbReference type="Google" id="ProtNLM"/>
    </source>
</evidence>
<accession>A0A3B1ACQ2</accession>
<organism evidence="1">
    <name type="scientific">hydrothermal vent metagenome</name>
    <dbReference type="NCBI Taxonomy" id="652676"/>
    <lineage>
        <taxon>unclassified sequences</taxon>
        <taxon>metagenomes</taxon>
        <taxon>ecological metagenomes</taxon>
    </lineage>
</organism>
<dbReference type="PROSITE" id="PS51257">
    <property type="entry name" value="PROKAR_LIPOPROTEIN"/>
    <property type="match status" value="1"/>
</dbReference>
<sequence length="184" mass="19955">MKKFILYGFLVVIIGATGCVGQKIKPAAQVDKTPIYMEHHVPFRKHISVRDAVRRECNLGGKLATHINNYAKSYHLNMMEGKGHGKNMDSGRTLEIEIVDVDGAGGGAWSGAKMVAIEGELMDHGKVIGSFRAVRSSTGGAFGAYKGTCSILGRTVKALGKDVALWLQHPDLNASLGEARRRRH</sequence>
<protein>
    <recommendedName>
        <fullName evidence="2">Lipoprotein</fullName>
    </recommendedName>
</protein>
<dbReference type="AlphaFoldDB" id="A0A3B1ACQ2"/>
<gene>
    <name evidence="1" type="ORF">MNBD_GAMMA23-590</name>
</gene>
<dbReference type="EMBL" id="UOFT01000061">
    <property type="protein sequence ID" value="VAW97682.1"/>
    <property type="molecule type" value="Genomic_DNA"/>
</dbReference>